<dbReference type="InterPro" id="IPR043202">
    <property type="entry name" value="Band-7_stomatin-like"/>
</dbReference>
<dbReference type="CDD" id="cd13438">
    <property type="entry name" value="SPFH_eoslipins_u2"/>
    <property type="match status" value="1"/>
</dbReference>
<proteinExistence type="inferred from homology"/>
<evidence type="ECO:0000313" key="3">
    <source>
        <dbReference type="EMBL" id="GIG18323.1"/>
    </source>
</evidence>
<evidence type="ECO:0000259" key="2">
    <source>
        <dbReference type="SMART" id="SM00244"/>
    </source>
</evidence>
<dbReference type="GO" id="GO:0005886">
    <property type="term" value="C:plasma membrane"/>
    <property type="evidence" value="ECO:0007669"/>
    <property type="project" value="InterPro"/>
</dbReference>
<accession>A0A8J3LCD5</accession>
<dbReference type="InterPro" id="IPR001107">
    <property type="entry name" value="Band_7"/>
</dbReference>
<dbReference type="EMBL" id="BONJ01000039">
    <property type="protein sequence ID" value="GIG18323.1"/>
    <property type="molecule type" value="Genomic_DNA"/>
</dbReference>
<name>A0A8J3LCD5_9ACTN</name>
<comment type="similarity">
    <text evidence="1">Belongs to the band 7/mec-2 family.</text>
</comment>
<dbReference type="AlphaFoldDB" id="A0A8J3LCD5"/>
<dbReference type="InterPro" id="IPR036013">
    <property type="entry name" value="Band_7/SPFH_dom_sf"/>
</dbReference>
<organism evidence="3 4">
    <name type="scientific">Catellatospora methionotrophica</name>
    <dbReference type="NCBI Taxonomy" id="121620"/>
    <lineage>
        <taxon>Bacteria</taxon>
        <taxon>Bacillati</taxon>
        <taxon>Actinomycetota</taxon>
        <taxon>Actinomycetes</taxon>
        <taxon>Micromonosporales</taxon>
        <taxon>Micromonosporaceae</taxon>
        <taxon>Catellatospora</taxon>
    </lineage>
</organism>
<gene>
    <name evidence="3" type="ORF">Cme02nite_66550</name>
</gene>
<dbReference type="PRINTS" id="PR00721">
    <property type="entry name" value="STOMATIN"/>
</dbReference>
<dbReference type="InterPro" id="IPR001972">
    <property type="entry name" value="Stomatin_HflK_fam"/>
</dbReference>
<dbReference type="RefSeq" id="WP_166381108.1">
    <property type="nucleotide sequence ID" value="NZ_BAAATT010000019.1"/>
</dbReference>
<sequence>MGTTTEIVIKNTHRGLRYVDGRLADVLEAGRYELPAKSGRFGRRGPVVEVTLVDMRERELTLKGQEILTSDKVALRVSILTHFKVVDPVAAVERVDSYTDRVYSDVQLAARRSLASMTLEDILTNRNQLSEDILRDVQGAAAGYGVEILRADVKDIVFPGNLQEVMNRVLAAQRLAEAQLVDARTKAEKDVLEARARAEADQVTAAGRRDATRLAAEGDAAAQRIRVEAEVDALRRLAEAAAVYAEHPALLRLRELETMTALGGNAEARLYIGFDKHSKPN</sequence>
<comment type="caution">
    <text evidence="3">The sequence shown here is derived from an EMBL/GenBank/DDBJ whole genome shotgun (WGS) entry which is preliminary data.</text>
</comment>
<evidence type="ECO:0000256" key="1">
    <source>
        <dbReference type="ARBA" id="ARBA00008164"/>
    </source>
</evidence>
<evidence type="ECO:0000313" key="4">
    <source>
        <dbReference type="Proteomes" id="UP000660339"/>
    </source>
</evidence>
<feature type="domain" description="Band 7" evidence="2">
    <location>
        <begin position="4"/>
        <end position="170"/>
    </location>
</feature>
<keyword evidence="4" id="KW-1185">Reference proteome</keyword>
<dbReference type="PANTHER" id="PTHR10264:SF83">
    <property type="entry name" value="BLL5629 PROTEIN"/>
    <property type="match status" value="1"/>
</dbReference>
<protein>
    <recommendedName>
        <fullName evidence="2">Band 7 domain-containing protein</fullName>
    </recommendedName>
</protein>
<dbReference type="SMART" id="SM00244">
    <property type="entry name" value="PHB"/>
    <property type="match status" value="1"/>
</dbReference>
<dbReference type="Pfam" id="PF01145">
    <property type="entry name" value="Band_7"/>
    <property type="match status" value="1"/>
</dbReference>
<dbReference type="PANTHER" id="PTHR10264">
    <property type="entry name" value="BAND 7 PROTEIN-RELATED"/>
    <property type="match status" value="1"/>
</dbReference>
<dbReference type="SUPFAM" id="SSF117892">
    <property type="entry name" value="Band 7/SPFH domain"/>
    <property type="match status" value="1"/>
</dbReference>
<reference evidence="3" key="1">
    <citation type="submission" date="2021-01" db="EMBL/GenBank/DDBJ databases">
        <title>Whole genome shotgun sequence of Catellatospora methionotrophica NBRC 14553.</title>
        <authorList>
            <person name="Komaki H."/>
            <person name="Tamura T."/>
        </authorList>
    </citation>
    <scope>NUCLEOTIDE SEQUENCE</scope>
    <source>
        <strain evidence="3">NBRC 14553</strain>
    </source>
</reference>
<dbReference type="Proteomes" id="UP000660339">
    <property type="component" value="Unassembled WGS sequence"/>
</dbReference>
<dbReference type="Gene3D" id="3.30.479.30">
    <property type="entry name" value="Band 7 domain"/>
    <property type="match status" value="1"/>
</dbReference>